<dbReference type="GO" id="GO:0003677">
    <property type="term" value="F:DNA binding"/>
    <property type="evidence" value="ECO:0007669"/>
    <property type="project" value="UniProtKB-UniRule"/>
</dbReference>
<dbReference type="Gene3D" id="1.10.30.10">
    <property type="entry name" value="High mobility group box domain"/>
    <property type="match status" value="1"/>
</dbReference>
<sequence>MTTSMVATNQHLQPKRHHTNAFLFYSREQLKHNKEENHRLNKGVMKNIGDRWKLLSQDEKQKFLDMEQTSSAQYFLDKAGLPKKPRQLFYLDNVSPTFESTYATTRSIPRLNDWGDSQLKKTFRLFRKLGGFHNEVKVTFSKPSQMNDHHVDVVKTEIYDDMRHDIGELKHTMISMNEKIINWEKKSNAPGDGVDTRQQIGELKDVVYNLHQVIMKHIVRPNQLGAANEGVKAANKIGATAKTKIAHNIMLGKNNGEESDGPSIEFLGVKERALKKGRKGQVIKEKEAKGSPPAEHSLPILGSQRGRGRGGAGGRHGRGRGHTKSSLMHATTQSVNMGDTSSCNDDYVAPITRLEEERRPAPCVRSPYFADGVKKVQKVNQVQTTSMLTDDEEDVAVANMGKFLDNILKPSNEQIIPQSPLIEKTSPSTFLTSEEEVMVKFIFDENCIQGESVISMGLHFTNSIEIGTRQHMCCLKPYAWICTTVINLVVIQLTNKQRTKYPDGRHRIWYMSEYASQMIIKNEEYEGNNERVADLFFKNKGYTGPIDACEEIYIPFNHNKDHWLCLKIDMVQHATYLFDSKPSRRFGEDRKKMGELLLENMHEVLKHPYGLDYVQDVSLFKVDWLSEQPLQFDEDNYDCGLFVIKYMQSAPLLPGFQKFDPIERRRLLVDLLKDVNNRRYLEFRIQFGMYNMRDSRMNAILQGDKASMPGIAAKKCVPFRKRGKK</sequence>
<evidence type="ECO:0000256" key="1">
    <source>
        <dbReference type="ARBA" id="ARBA00005234"/>
    </source>
</evidence>
<reference evidence="9" key="1">
    <citation type="submission" date="2020-08" db="EMBL/GenBank/DDBJ databases">
        <title>Plant Genome Project.</title>
        <authorList>
            <person name="Zhang R.-G."/>
        </authorList>
    </citation>
    <scope>NUCLEOTIDE SEQUENCE</scope>
    <source>
        <strain evidence="9">WSP0</strain>
        <tissue evidence="9">Leaf</tissue>
    </source>
</reference>
<dbReference type="GO" id="GO:0005634">
    <property type="term" value="C:nucleus"/>
    <property type="evidence" value="ECO:0007669"/>
    <property type="project" value="UniProtKB-UniRule"/>
</dbReference>
<feature type="DNA-binding region" description="HMG box" evidence="5">
    <location>
        <begin position="15"/>
        <end position="82"/>
    </location>
</feature>
<accession>A0AAV6L9S4</accession>
<evidence type="ECO:0000256" key="4">
    <source>
        <dbReference type="ARBA" id="ARBA00022807"/>
    </source>
</evidence>
<dbReference type="SUPFAM" id="SSF54001">
    <property type="entry name" value="Cysteine proteinases"/>
    <property type="match status" value="1"/>
</dbReference>
<dbReference type="AlphaFoldDB" id="A0AAV6L9S4"/>
<evidence type="ECO:0000259" key="7">
    <source>
        <dbReference type="PROSITE" id="PS50118"/>
    </source>
</evidence>
<dbReference type="Pfam" id="PF02902">
    <property type="entry name" value="Peptidase_C48"/>
    <property type="match status" value="1"/>
</dbReference>
<evidence type="ECO:0008006" key="11">
    <source>
        <dbReference type="Google" id="ProtNLM"/>
    </source>
</evidence>
<evidence type="ECO:0000256" key="2">
    <source>
        <dbReference type="ARBA" id="ARBA00022670"/>
    </source>
</evidence>
<dbReference type="PROSITE" id="PS50118">
    <property type="entry name" value="HMG_BOX_2"/>
    <property type="match status" value="1"/>
</dbReference>
<dbReference type="GO" id="GO:0016929">
    <property type="term" value="F:deSUMOylase activity"/>
    <property type="evidence" value="ECO:0007669"/>
    <property type="project" value="TreeGrafter"/>
</dbReference>
<evidence type="ECO:0000313" key="10">
    <source>
        <dbReference type="Proteomes" id="UP000823749"/>
    </source>
</evidence>
<dbReference type="InterPro" id="IPR036910">
    <property type="entry name" value="HMG_box_dom_sf"/>
</dbReference>
<evidence type="ECO:0000313" key="9">
    <source>
        <dbReference type="EMBL" id="KAG5561108.1"/>
    </source>
</evidence>
<dbReference type="PROSITE" id="PS50600">
    <property type="entry name" value="ULP_PROTEASE"/>
    <property type="match status" value="1"/>
</dbReference>
<dbReference type="PANTHER" id="PTHR12606">
    <property type="entry name" value="SENTRIN/SUMO-SPECIFIC PROTEASE"/>
    <property type="match status" value="1"/>
</dbReference>
<keyword evidence="3" id="KW-0378">Hydrolase</keyword>
<evidence type="ECO:0000256" key="6">
    <source>
        <dbReference type="SAM" id="MobiDB-lite"/>
    </source>
</evidence>
<organism evidence="9 10">
    <name type="scientific">Rhododendron griersonianum</name>
    <dbReference type="NCBI Taxonomy" id="479676"/>
    <lineage>
        <taxon>Eukaryota</taxon>
        <taxon>Viridiplantae</taxon>
        <taxon>Streptophyta</taxon>
        <taxon>Embryophyta</taxon>
        <taxon>Tracheophyta</taxon>
        <taxon>Spermatophyta</taxon>
        <taxon>Magnoliopsida</taxon>
        <taxon>eudicotyledons</taxon>
        <taxon>Gunneridae</taxon>
        <taxon>Pentapetalae</taxon>
        <taxon>asterids</taxon>
        <taxon>Ericales</taxon>
        <taxon>Ericaceae</taxon>
        <taxon>Ericoideae</taxon>
        <taxon>Rhodoreae</taxon>
        <taxon>Rhododendron</taxon>
    </lineage>
</organism>
<dbReference type="InterPro" id="IPR003653">
    <property type="entry name" value="Peptidase_C48_C"/>
</dbReference>
<dbReference type="Pfam" id="PF00505">
    <property type="entry name" value="HMG_box"/>
    <property type="match status" value="1"/>
</dbReference>
<feature type="domain" description="Ubiquitin-like protease family profile" evidence="8">
    <location>
        <begin position="464"/>
        <end position="650"/>
    </location>
</feature>
<name>A0AAV6L9S4_9ERIC</name>
<keyword evidence="2" id="KW-0645">Protease</keyword>
<evidence type="ECO:0000256" key="3">
    <source>
        <dbReference type="ARBA" id="ARBA00022801"/>
    </source>
</evidence>
<keyword evidence="5" id="KW-0539">Nucleus</keyword>
<dbReference type="PANTHER" id="PTHR12606:SF1">
    <property type="entry name" value="UBIQUITIN-LIKE-SPECIFIC PROTEASE 1A"/>
    <property type="match status" value="1"/>
</dbReference>
<evidence type="ECO:0000256" key="5">
    <source>
        <dbReference type="PROSITE-ProRule" id="PRU00267"/>
    </source>
</evidence>
<dbReference type="InterPro" id="IPR009071">
    <property type="entry name" value="HMG_box_dom"/>
</dbReference>
<dbReference type="CDD" id="cd00084">
    <property type="entry name" value="HMG-box_SF"/>
    <property type="match status" value="1"/>
</dbReference>
<dbReference type="GO" id="GO:0016926">
    <property type="term" value="P:protein desumoylation"/>
    <property type="evidence" value="ECO:0007669"/>
    <property type="project" value="TreeGrafter"/>
</dbReference>
<feature type="region of interest" description="Disordered" evidence="6">
    <location>
        <begin position="278"/>
        <end position="326"/>
    </location>
</feature>
<dbReference type="SMART" id="SM00398">
    <property type="entry name" value="HMG"/>
    <property type="match status" value="1"/>
</dbReference>
<dbReference type="Gene3D" id="3.40.395.10">
    <property type="entry name" value="Adenoviral Proteinase, Chain A"/>
    <property type="match status" value="1"/>
</dbReference>
<dbReference type="GO" id="GO:0006508">
    <property type="term" value="P:proteolysis"/>
    <property type="evidence" value="ECO:0007669"/>
    <property type="project" value="UniProtKB-KW"/>
</dbReference>
<evidence type="ECO:0000259" key="8">
    <source>
        <dbReference type="PROSITE" id="PS50600"/>
    </source>
</evidence>
<gene>
    <name evidence="9" type="ORF">RHGRI_004204</name>
</gene>
<proteinExistence type="inferred from homology"/>
<comment type="caution">
    <text evidence="9">The sequence shown here is derived from an EMBL/GenBank/DDBJ whole genome shotgun (WGS) entry which is preliminary data.</text>
</comment>
<protein>
    <recommendedName>
        <fullName evidence="11">Ubiquitin-like protease family profile domain-containing protein</fullName>
    </recommendedName>
</protein>
<comment type="similarity">
    <text evidence="1">Belongs to the peptidase C48 family.</text>
</comment>
<dbReference type="InterPro" id="IPR038765">
    <property type="entry name" value="Papain-like_cys_pep_sf"/>
</dbReference>
<keyword evidence="5" id="KW-0238">DNA-binding</keyword>
<keyword evidence="10" id="KW-1185">Reference proteome</keyword>
<keyword evidence="4" id="KW-0788">Thiol protease</keyword>
<dbReference type="Proteomes" id="UP000823749">
    <property type="component" value="Chromosome 2"/>
</dbReference>
<feature type="domain" description="HMG box" evidence="7">
    <location>
        <begin position="15"/>
        <end position="82"/>
    </location>
</feature>
<dbReference type="SUPFAM" id="SSF47095">
    <property type="entry name" value="HMG-box"/>
    <property type="match status" value="1"/>
</dbReference>
<dbReference type="EMBL" id="JACTNZ010000002">
    <property type="protein sequence ID" value="KAG5561108.1"/>
    <property type="molecule type" value="Genomic_DNA"/>
</dbReference>